<organism evidence="1">
    <name type="scientific">Cryptomonas curvata</name>
    <dbReference type="NCBI Taxonomy" id="233186"/>
    <lineage>
        <taxon>Eukaryota</taxon>
        <taxon>Cryptophyceae</taxon>
        <taxon>Cryptomonadales</taxon>
        <taxon>Cryptomonadaceae</taxon>
        <taxon>Cryptomonas</taxon>
    </lineage>
</organism>
<sequence length="105" mass="11403">MSAAKLVARLQRLAGSDKTFNSDEWMAAWEKLKEERPSGNTGCWIPLGDMTDDLRDAVWMDAAKGVDDYGKVRAINLVRALEAAYEVTGSCEASPTGSPAPESPR</sequence>
<name>A0A7S0M474_9CRYP</name>
<evidence type="ECO:0000313" key="1">
    <source>
        <dbReference type="EMBL" id="CAD8630819.1"/>
    </source>
</evidence>
<gene>
    <name evidence="1" type="ORF">CCUR1050_LOCUS8498</name>
</gene>
<dbReference type="AlphaFoldDB" id="A0A7S0M474"/>
<proteinExistence type="predicted"/>
<accession>A0A7S0M474</accession>
<protein>
    <submittedName>
        <fullName evidence="1">Uncharacterized protein</fullName>
    </submittedName>
</protein>
<reference evidence="1" key="1">
    <citation type="submission" date="2021-01" db="EMBL/GenBank/DDBJ databases">
        <authorList>
            <person name="Corre E."/>
            <person name="Pelletier E."/>
            <person name="Niang G."/>
            <person name="Scheremetjew M."/>
            <person name="Finn R."/>
            <person name="Kale V."/>
            <person name="Holt S."/>
            <person name="Cochrane G."/>
            <person name="Meng A."/>
            <person name="Brown T."/>
            <person name="Cohen L."/>
        </authorList>
    </citation>
    <scope>NUCLEOTIDE SEQUENCE</scope>
    <source>
        <strain evidence="1">CCAP979/52</strain>
    </source>
</reference>
<dbReference type="EMBL" id="HBEZ01015390">
    <property type="protein sequence ID" value="CAD8630819.1"/>
    <property type="molecule type" value="Transcribed_RNA"/>
</dbReference>